<dbReference type="Proteomes" id="UP000249547">
    <property type="component" value="Unassembled WGS sequence"/>
</dbReference>
<keyword evidence="3" id="KW-1185">Reference proteome</keyword>
<sequence>MNDNDIRSAWQSYSQLLNDSLQLNKQNAEDITKLKAKSFLQSMQPIKIFTVAVGILWVLFVFTLLVGSWSYSSLFFKSAALIQGSISAIAIIIYLYQLYLIQQVDINQPVMAAQRIIAQIKTSTIWVTRILFLQLPIWTTFYLTAATFQNGQTGWHIVQIIITGAFTLAALWLFFNIKYENRHTKWFQLIFNGKDWSPLMQAMSVLEQVEEEKV</sequence>
<gene>
    <name evidence="2" type="ORF">LX64_02351</name>
</gene>
<proteinExistence type="predicted"/>
<protein>
    <submittedName>
        <fullName evidence="2">Uncharacterized protein</fullName>
    </submittedName>
</protein>
<accession>A0A327QTW8</accession>
<dbReference type="AlphaFoldDB" id="A0A327QTW8"/>
<keyword evidence="1" id="KW-0812">Transmembrane</keyword>
<dbReference type="EMBL" id="QLLL01000004">
    <property type="protein sequence ID" value="RAJ05197.1"/>
    <property type="molecule type" value="Genomic_DNA"/>
</dbReference>
<evidence type="ECO:0000256" key="1">
    <source>
        <dbReference type="SAM" id="Phobius"/>
    </source>
</evidence>
<evidence type="ECO:0000313" key="2">
    <source>
        <dbReference type="EMBL" id="RAJ05197.1"/>
    </source>
</evidence>
<dbReference type="OrthoDB" id="5706484at2"/>
<dbReference type="RefSeq" id="WP_111597809.1">
    <property type="nucleotide sequence ID" value="NZ_QLLL01000004.1"/>
</dbReference>
<keyword evidence="1" id="KW-1133">Transmembrane helix</keyword>
<feature type="transmembrane region" description="Helical" evidence="1">
    <location>
        <begin position="155"/>
        <end position="175"/>
    </location>
</feature>
<feature type="transmembrane region" description="Helical" evidence="1">
    <location>
        <begin position="122"/>
        <end position="143"/>
    </location>
</feature>
<feature type="transmembrane region" description="Helical" evidence="1">
    <location>
        <begin position="48"/>
        <end position="69"/>
    </location>
</feature>
<feature type="transmembrane region" description="Helical" evidence="1">
    <location>
        <begin position="81"/>
        <end position="101"/>
    </location>
</feature>
<comment type="caution">
    <text evidence="2">The sequence shown here is derived from an EMBL/GenBank/DDBJ whole genome shotgun (WGS) entry which is preliminary data.</text>
</comment>
<keyword evidence="1" id="KW-0472">Membrane</keyword>
<evidence type="ECO:0000313" key="3">
    <source>
        <dbReference type="Proteomes" id="UP000249547"/>
    </source>
</evidence>
<name>A0A327QTW8_9BACT</name>
<reference evidence="2 3" key="1">
    <citation type="submission" date="2018-06" db="EMBL/GenBank/DDBJ databases">
        <title>Genomic Encyclopedia of Archaeal and Bacterial Type Strains, Phase II (KMG-II): from individual species to whole genera.</title>
        <authorList>
            <person name="Goeker M."/>
        </authorList>
    </citation>
    <scope>NUCLEOTIDE SEQUENCE [LARGE SCALE GENOMIC DNA]</scope>
    <source>
        <strain evidence="2 3">DSM 23857</strain>
    </source>
</reference>
<organism evidence="2 3">
    <name type="scientific">Chitinophaga skermanii</name>
    <dbReference type="NCBI Taxonomy" id="331697"/>
    <lineage>
        <taxon>Bacteria</taxon>
        <taxon>Pseudomonadati</taxon>
        <taxon>Bacteroidota</taxon>
        <taxon>Chitinophagia</taxon>
        <taxon>Chitinophagales</taxon>
        <taxon>Chitinophagaceae</taxon>
        <taxon>Chitinophaga</taxon>
    </lineage>
</organism>